<gene>
    <name evidence="1" type="ORF">LCGC14_2794250</name>
</gene>
<evidence type="ECO:0000313" key="1">
    <source>
        <dbReference type="EMBL" id="KKK83352.1"/>
    </source>
</evidence>
<reference evidence="1" key="1">
    <citation type="journal article" date="2015" name="Nature">
        <title>Complex archaea that bridge the gap between prokaryotes and eukaryotes.</title>
        <authorList>
            <person name="Spang A."/>
            <person name="Saw J.H."/>
            <person name="Jorgensen S.L."/>
            <person name="Zaremba-Niedzwiedzka K."/>
            <person name="Martijn J."/>
            <person name="Lind A.E."/>
            <person name="van Eijk R."/>
            <person name="Schleper C."/>
            <person name="Guy L."/>
            <person name="Ettema T.J."/>
        </authorList>
    </citation>
    <scope>NUCLEOTIDE SEQUENCE</scope>
</reference>
<feature type="non-terminal residue" evidence="1">
    <location>
        <position position="1"/>
    </location>
</feature>
<name>A0A0F8YPR6_9ZZZZ</name>
<organism evidence="1">
    <name type="scientific">marine sediment metagenome</name>
    <dbReference type="NCBI Taxonomy" id="412755"/>
    <lineage>
        <taxon>unclassified sequences</taxon>
        <taxon>metagenomes</taxon>
        <taxon>ecological metagenomes</taxon>
    </lineage>
</organism>
<dbReference type="Pfam" id="PF13385">
    <property type="entry name" value="Laminin_G_3"/>
    <property type="match status" value="1"/>
</dbReference>
<dbReference type="EMBL" id="LAZR01052261">
    <property type="protein sequence ID" value="KKK83352.1"/>
    <property type="molecule type" value="Genomic_DNA"/>
</dbReference>
<evidence type="ECO:0008006" key="2">
    <source>
        <dbReference type="Google" id="ProtNLM"/>
    </source>
</evidence>
<proteinExistence type="predicted"/>
<accession>A0A0F8YPR6</accession>
<comment type="caution">
    <text evidence="1">The sequence shown here is derived from an EMBL/GenBank/DDBJ whole genome shotgun (WGS) entry which is preliminary data.</text>
</comment>
<dbReference type="InterPro" id="IPR013320">
    <property type="entry name" value="ConA-like_dom_sf"/>
</dbReference>
<feature type="non-terminal residue" evidence="1">
    <location>
        <position position="411"/>
    </location>
</feature>
<dbReference type="Gene3D" id="2.60.120.200">
    <property type="match status" value="1"/>
</dbReference>
<sequence>EGKEYYHNNPYTLKIENGKDDIDYNSGDVVEPGTYIIRLDGKVPNIWTTVDWQIRSNGHWLDEWAIWTSGLTVDLLSYYNMTNISSTDILDLQGSSDIDILRNGGAVPVILPGIIGDSQGNFTDVNTQLNLTDTAFRFLNRNYSMMVWANLGGTCANFGNQHNFFGGGRTILGFQNQASGVCQWFIGLDSSPVTNTTGINLLDSQWHQLVFNVNNAGDIDMYFDGVLNTTKTTAFSGDVRTNVTNFRTNSANNAPNYRFDEVGIWNRTLSSAEITQLYNGGAGLPFDPDATAVVLITPTDNAFNLSGQTNFNATITVPSNLKIDNATLYIWNSTNLINFTTNFTIEAGNVFVNSYLLSANLPIADTYTWNYFACSNSTTSDPCSWAEENRTFTISIVAEDTFTFEPFVTET</sequence>
<dbReference type="SUPFAM" id="SSF49899">
    <property type="entry name" value="Concanavalin A-like lectins/glucanases"/>
    <property type="match status" value="1"/>
</dbReference>
<protein>
    <recommendedName>
        <fullName evidence="2">LamG-like jellyroll fold domain-containing protein</fullName>
    </recommendedName>
</protein>
<dbReference type="AlphaFoldDB" id="A0A0F8YPR6"/>